<dbReference type="GO" id="GO:0006742">
    <property type="term" value="P:NADP+ catabolic process"/>
    <property type="evidence" value="ECO:0007669"/>
    <property type="project" value="TreeGrafter"/>
</dbReference>
<dbReference type="Proteomes" id="UP000249061">
    <property type="component" value="Unassembled WGS sequence"/>
</dbReference>
<dbReference type="PANTHER" id="PTHR42904:SF6">
    <property type="entry name" value="NAD-CAPPED RNA HYDROLASE NUDT12"/>
    <property type="match status" value="1"/>
</dbReference>
<evidence type="ECO:0000259" key="8">
    <source>
        <dbReference type="PROSITE" id="PS51462"/>
    </source>
</evidence>
<keyword evidence="6" id="KW-0460">Magnesium</keyword>
<evidence type="ECO:0000256" key="6">
    <source>
        <dbReference type="ARBA" id="ARBA00022842"/>
    </source>
</evidence>
<accession>A0A2W5TSQ9</accession>
<dbReference type="AlphaFoldDB" id="A0A2W5TSQ9"/>
<dbReference type="InterPro" id="IPR050241">
    <property type="entry name" value="NAD-cap_RNA_hydrolase_NudC"/>
</dbReference>
<dbReference type="SUPFAM" id="SSF55811">
    <property type="entry name" value="Nudix"/>
    <property type="match status" value="1"/>
</dbReference>
<dbReference type="InterPro" id="IPR015797">
    <property type="entry name" value="NUDIX_hydrolase-like_dom_sf"/>
</dbReference>
<keyword evidence="4" id="KW-0479">Metal-binding</keyword>
<dbReference type="PANTHER" id="PTHR42904">
    <property type="entry name" value="NUDIX HYDROLASE, NUDC SUBFAMILY"/>
    <property type="match status" value="1"/>
</dbReference>
<organism evidence="9 10">
    <name type="scientific">Archangium gephyra</name>
    <dbReference type="NCBI Taxonomy" id="48"/>
    <lineage>
        <taxon>Bacteria</taxon>
        <taxon>Pseudomonadati</taxon>
        <taxon>Myxococcota</taxon>
        <taxon>Myxococcia</taxon>
        <taxon>Myxococcales</taxon>
        <taxon>Cystobacterineae</taxon>
        <taxon>Archangiaceae</taxon>
        <taxon>Archangium</taxon>
    </lineage>
</organism>
<evidence type="ECO:0000256" key="7">
    <source>
        <dbReference type="ARBA" id="ARBA00023679"/>
    </source>
</evidence>
<evidence type="ECO:0000313" key="9">
    <source>
        <dbReference type="EMBL" id="PZR18690.1"/>
    </source>
</evidence>
<name>A0A2W5TSQ9_9BACT</name>
<evidence type="ECO:0000256" key="5">
    <source>
        <dbReference type="ARBA" id="ARBA00022801"/>
    </source>
</evidence>
<dbReference type="GO" id="GO:0005829">
    <property type="term" value="C:cytosol"/>
    <property type="evidence" value="ECO:0007669"/>
    <property type="project" value="TreeGrafter"/>
</dbReference>
<dbReference type="EMBL" id="QFQP01000001">
    <property type="protein sequence ID" value="PZR18690.1"/>
    <property type="molecule type" value="Genomic_DNA"/>
</dbReference>
<comment type="cofactor">
    <cofactor evidence="1">
        <name>Mg(2+)</name>
        <dbReference type="ChEBI" id="CHEBI:18420"/>
    </cofactor>
</comment>
<feature type="domain" description="Nudix hydrolase" evidence="8">
    <location>
        <begin position="37"/>
        <end position="157"/>
    </location>
</feature>
<comment type="catalytic activity">
    <reaction evidence="7">
        <text>a 5'-end NAD(+)-phospho-ribonucleoside in mRNA + H2O = a 5'-end phospho-adenosine-phospho-ribonucleoside in mRNA + beta-nicotinamide D-ribonucleotide + 2 H(+)</text>
        <dbReference type="Rhea" id="RHEA:60876"/>
        <dbReference type="Rhea" id="RHEA-COMP:15698"/>
        <dbReference type="Rhea" id="RHEA-COMP:15719"/>
        <dbReference type="ChEBI" id="CHEBI:14649"/>
        <dbReference type="ChEBI" id="CHEBI:15377"/>
        <dbReference type="ChEBI" id="CHEBI:15378"/>
        <dbReference type="ChEBI" id="CHEBI:144029"/>
        <dbReference type="ChEBI" id="CHEBI:144051"/>
    </reaction>
    <physiologicalReaction direction="left-to-right" evidence="7">
        <dbReference type="Rhea" id="RHEA:60877"/>
    </physiologicalReaction>
</comment>
<dbReference type="InterPro" id="IPR000086">
    <property type="entry name" value="NUDIX_hydrolase_dom"/>
</dbReference>
<dbReference type="GO" id="GO:0019677">
    <property type="term" value="P:NAD+ catabolic process"/>
    <property type="evidence" value="ECO:0007669"/>
    <property type="project" value="TreeGrafter"/>
</dbReference>
<proteinExistence type="inferred from homology"/>
<dbReference type="GO" id="GO:0035529">
    <property type="term" value="F:NADH pyrophosphatase activity"/>
    <property type="evidence" value="ECO:0007669"/>
    <property type="project" value="TreeGrafter"/>
</dbReference>
<evidence type="ECO:0000313" key="10">
    <source>
        <dbReference type="Proteomes" id="UP000249061"/>
    </source>
</evidence>
<gene>
    <name evidence="9" type="ORF">DI536_02070</name>
</gene>
<evidence type="ECO:0000256" key="2">
    <source>
        <dbReference type="ARBA" id="ARBA00001947"/>
    </source>
</evidence>
<protein>
    <submittedName>
        <fullName evidence="9">ADP-ribose pyrophosphatase</fullName>
    </submittedName>
</protein>
<dbReference type="PROSITE" id="PS51462">
    <property type="entry name" value="NUDIX"/>
    <property type="match status" value="1"/>
</dbReference>
<evidence type="ECO:0000256" key="4">
    <source>
        <dbReference type="ARBA" id="ARBA00022723"/>
    </source>
</evidence>
<dbReference type="Gene3D" id="3.90.79.10">
    <property type="entry name" value="Nucleoside Triphosphate Pyrophosphohydrolase"/>
    <property type="match status" value="1"/>
</dbReference>
<dbReference type="GO" id="GO:0046872">
    <property type="term" value="F:metal ion binding"/>
    <property type="evidence" value="ECO:0007669"/>
    <property type="project" value="UniProtKB-KW"/>
</dbReference>
<comment type="cofactor">
    <cofactor evidence="2">
        <name>Zn(2+)</name>
        <dbReference type="ChEBI" id="CHEBI:29105"/>
    </cofactor>
</comment>
<evidence type="ECO:0000256" key="1">
    <source>
        <dbReference type="ARBA" id="ARBA00001946"/>
    </source>
</evidence>
<keyword evidence="5" id="KW-0378">Hydrolase</keyword>
<sequence length="160" mass="17713">MAHDFKFCPKCGSALTTKEHHGRERAVCTCGFVHWGNPTPVVAAIIEHEGQMLLARGKGWPEKVFALVTGFLEAGETPEAGVLREVKEETNLDGEVVSLVGVYPFEVRNELIVAFHVKTRGEVKLSDELEAIKLIPKEKLKAWPFGTGLAVQAWLDRHRG</sequence>
<evidence type="ECO:0000256" key="3">
    <source>
        <dbReference type="ARBA" id="ARBA00009595"/>
    </source>
</evidence>
<comment type="caution">
    <text evidence="9">The sequence shown here is derived from an EMBL/GenBank/DDBJ whole genome shotgun (WGS) entry which is preliminary data.</text>
</comment>
<dbReference type="PROSITE" id="PS00893">
    <property type="entry name" value="NUDIX_BOX"/>
    <property type="match status" value="1"/>
</dbReference>
<dbReference type="InterPro" id="IPR020084">
    <property type="entry name" value="NUDIX_hydrolase_CS"/>
</dbReference>
<dbReference type="Pfam" id="PF00293">
    <property type="entry name" value="NUDIX"/>
    <property type="match status" value="1"/>
</dbReference>
<comment type="similarity">
    <text evidence="3">Belongs to the Nudix hydrolase family. NudC subfamily.</text>
</comment>
<reference evidence="9 10" key="1">
    <citation type="submission" date="2017-08" db="EMBL/GenBank/DDBJ databases">
        <title>Infants hospitalized years apart are colonized by the same room-sourced microbial strains.</title>
        <authorList>
            <person name="Brooks B."/>
            <person name="Olm M.R."/>
            <person name="Firek B.A."/>
            <person name="Baker R."/>
            <person name="Thomas B.C."/>
            <person name="Morowitz M.J."/>
            <person name="Banfield J.F."/>
        </authorList>
    </citation>
    <scope>NUCLEOTIDE SEQUENCE [LARGE SCALE GENOMIC DNA]</scope>
    <source>
        <strain evidence="9">S2_003_000_R2_14</strain>
    </source>
</reference>